<comment type="caution">
    <text evidence="1">The sequence shown here is derived from an EMBL/GenBank/DDBJ whole genome shotgun (WGS) entry which is preliminary data.</text>
</comment>
<evidence type="ECO:0000313" key="1">
    <source>
        <dbReference type="EMBL" id="KAJ8993141.1"/>
    </source>
</evidence>
<proteinExistence type="predicted"/>
<sequence>MRLTSDEHISLRDDLIGQSVGKARLIGRPRKSSGILQSLNIEVHPPMCHVAIKKPCIPGQEWHSRADIFRRPLYLNLQRTTGRDKDLTVLMASMSVRSRQ</sequence>
<protein>
    <submittedName>
        <fullName evidence="1">Uncharacterized protein</fullName>
    </submittedName>
</protein>
<reference evidence="1" key="1">
    <citation type="submission" date="2023-01" db="EMBL/GenBank/DDBJ databases">
        <title>Exophiala dermititidis isolated from Cystic Fibrosis Patient.</title>
        <authorList>
            <person name="Kurbessoian T."/>
            <person name="Crocker A."/>
            <person name="Murante D."/>
            <person name="Hogan D.A."/>
            <person name="Stajich J.E."/>
        </authorList>
    </citation>
    <scope>NUCLEOTIDE SEQUENCE</scope>
    <source>
        <strain evidence="1">Ex8</strain>
    </source>
</reference>
<name>A0AAN6EWU5_EXODE</name>
<dbReference type="AlphaFoldDB" id="A0AAN6EWU5"/>
<dbReference type="EMBL" id="JAJGCB010000004">
    <property type="protein sequence ID" value="KAJ8993141.1"/>
    <property type="molecule type" value="Genomic_DNA"/>
</dbReference>
<gene>
    <name evidence="1" type="ORF">HRR80_003172</name>
</gene>
<dbReference type="Proteomes" id="UP001161757">
    <property type="component" value="Unassembled WGS sequence"/>
</dbReference>
<organism evidence="1 2">
    <name type="scientific">Exophiala dermatitidis</name>
    <name type="common">Black yeast-like fungus</name>
    <name type="synonym">Wangiella dermatitidis</name>
    <dbReference type="NCBI Taxonomy" id="5970"/>
    <lineage>
        <taxon>Eukaryota</taxon>
        <taxon>Fungi</taxon>
        <taxon>Dikarya</taxon>
        <taxon>Ascomycota</taxon>
        <taxon>Pezizomycotina</taxon>
        <taxon>Eurotiomycetes</taxon>
        <taxon>Chaetothyriomycetidae</taxon>
        <taxon>Chaetothyriales</taxon>
        <taxon>Herpotrichiellaceae</taxon>
        <taxon>Exophiala</taxon>
    </lineage>
</organism>
<accession>A0AAN6EWU5</accession>
<evidence type="ECO:0000313" key="2">
    <source>
        <dbReference type="Proteomes" id="UP001161757"/>
    </source>
</evidence>